<evidence type="ECO:0000313" key="5">
    <source>
        <dbReference type="EMBL" id="SFQ58466.1"/>
    </source>
</evidence>
<dbReference type="Gene3D" id="3.40.50.1820">
    <property type="entry name" value="alpha/beta hydrolase"/>
    <property type="match status" value="1"/>
</dbReference>
<dbReference type="PIRSF" id="PIRSF017388">
    <property type="entry name" value="Esterase_lipase"/>
    <property type="match status" value="1"/>
</dbReference>
<dbReference type="SUPFAM" id="SSF53474">
    <property type="entry name" value="alpha/beta-Hydrolases"/>
    <property type="match status" value="1"/>
</dbReference>
<proteinExistence type="predicted"/>
<evidence type="ECO:0000256" key="1">
    <source>
        <dbReference type="ARBA" id="ARBA00022801"/>
    </source>
</evidence>
<organism evidence="5 6">
    <name type="scientific">Psychrobacillus psychrotolerans</name>
    <dbReference type="NCBI Taxonomy" id="126156"/>
    <lineage>
        <taxon>Bacteria</taxon>
        <taxon>Bacillati</taxon>
        <taxon>Bacillota</taxon>
        <taxon>Bacilli</taxon>
        <taxon>Bacillales</taxon>
        <taxon>Bacillaceae</taxon>
        <taxon>Psychrobacillus</taxon>
    </lineage>
</organism>
<dbReference type="InterPro" id="IPR022742">
    <property type="entry name" value="Hydrolase_4"/>
</dbReference>
<dbReference type="OrthoDB" id="9786110at2"/>
<feature type="domain" description="Serine aminopeptidase S33" evidence="4">
    <location>
        <begin position="5"/>
        <end position="212"/>
    </location>
</feature>
<dbReference type="GO" id="GO:0016020">
    <property type="term" value="C:membrane"/>
    <property type="evidence" value="ECO:0007669"/>
    <property type="project" value="TreeGrafter"/>
</dbReference>
<dbReference type="STRING" id="126156.SAMN05421670_2881"/>
<feature type="active site" description="Charge relay system" evidence="2">
    <location>
        <position position="208"/>
    </location>
</feature>
<evidence type="ECO:0000259" key="4">
    <source>
        <dbReference type="Pfam" id="PF12146"/>
    </source>
</evidence>
<dbReference type="PANTHER" id="PTHR43798">
    <property type="entry name" value="MONOACYLGLYCEROL LIPASE"/>
    <property type="match status" value="1"/>
</dbReference>
<feature type="binding site" evidence="3">
    <location>
        <position position="80"/>
    </location>
    <ligand>
        <name>substrate</name>
    </ligand>
</feature>
<protein>
    <submittedName>
        <fullName evidence="5">Esterase/lipase</fullName>
    </submittedName>
</protein>
<feature type="active site" description="Charge relay system" evidence="2">
    <location>
        <position position="178"/>
    </location>
</feature>
<dbReference type="PANTHER" id="PTHR43798:SF31">
    <property type="entry name" value="AB HYDROLASE SUPERFAMILY PROTEIN YCLE"/>
    <property type="match status" value="1"/>
</dbReference>
<dbReference type="RefSeq" id="WP_093537568.1">
    <property type="nucleotide sequence ID" value="NZ_FOXU01000005.1"/>
</dbReference>
<dbReference type="AlphaFoldDB" id="A0A1I5ZPQ0"/>
<dbReference type="InterPro" id="IPR012354">
    <property type="entry name" value="Esterase_lipase"/>
</dbReference>
<accession>A0A1I5ZPQ0</accession>
<name>A0A1I5ZPQ0_9BACI</name>
<dbReference type="Pfam" id="PF12146">
    <property type="entry name" value="Hydrolase_4"/>
    <property type="match status" value="1"/>
</dbReference>
<reference evidence="6" key="1">
    <citation type="submission" date="2016-10" db="EMBL/GenBank/DDBJ databases">
        <authorList>
            <person name="Varghese N."/>
            <person name="Submissions S."/>
        </authorList>
    </citation>
    <scope>NUCLEOTIDE SEQUENCE [LARGE SCALE GENOMIC DNA]</scope>
    <source>
        <strain evidence="6">DSM 11706</strain>
    </source>
</reference>
<dbReference type="InterPro" id="IPR050266">
    <property type="entry name" value="AB_hydrolase_sf"/>
</dbReference>
<keyword evidence="1" id="KW-0378">Hydrolase</keyword>
<dbReference type="EMBL" id="FOXU01000005">
    <property type="protein sequence ID" value="SFQ58466.1"/>
    <property type="molecule type" value="Genomic_DNA"/>
</dbReference>
<feature type="active site" description="Nucleophile" evidence="2">
    <location>
        <position position="79"/>
    </location>
</feature>
<dbReference type="Proteomes" id="UP000198734">
    <property type="component" value="Unassembled WGS sequence"/>
</dbReference>
<evidence type="ECO:0000256" key="2">
    <source>
        <dbReference type="PIRSR" id="PIRSR017388-1"/>
    </source>
</evidence>
<sequence>MKTGVLGIHGFTGGPYEIQPFVDYLQAHTNWNIVVPTLPGHGETLELKNVTAESWMMAAEQSLRQLQKEVDRVIIVGFSMGGIIGMYLANRYPIHKLVLLSAAAKYIYPSQLLQDIKDIAKEAVVGKLAENTLYKQYSYKVKGTPIPATLEFIRLVRIVQPYYGQITVPVYIVQGKKDGIVPYATAQFIYDEIGSLKKEIVYSELGKHHICHSEDCQDWFNTALKFLKEEEEEGDIASN</sequence>
<evidence type="ECO:0000313" key="6">
    <source>
        <dbReference type="Proteomes" id="UP000198734"/>
    </source>
</evidence>
<gene>
    <name evidence="5" type="ORF">SAMN05421670_2881</name>
</gene>
<dbReference type="GO" id="GO:0052689">
    <property type="term" value="F:carboxylic ester hydrolase activity"/>
    <property type="evidence" value="ECO:0007669"/>
    <property type="project" value="InterPro"/>
</dbReference>
<keyword evidence="6" id="KW-1185">Reference proteome</keyword>
<feature type="binding site" evidence="3">
    <location>
        <position position="11"/>
    </location>
    <ligand>
        <name>substrate</name>
    </ligand>
</feature>
<dbReference type="InterPro" id="IPR029058">
    <property type="entry name" value="AB_hydrolase_fold"/>
</dbReference>
<evidence type="ECO:0000256" key="3">
    <source>
        <dbReference type="PIRSR" id="PIRSR017388-2"/>
    </source>
</evidence>